<evidence type="ECO:0000313" key="1">
    <source>
        <dbReference type="EMBL" id="JAH52424.1"/>
    </source>
</evidence>
<sequence length="23" mass="2817">MTSQSSRFQKFKCTLHTYKLPER</sequence>
<dbReference type="EMBL" id="GBXM01056153">
    <property type="protein sequence ID" value="JAH52424.1"/>
    <property type="molecule type" value="Transcribed_RNA"/>
</dbReference>
<dbReference type="AlphaFoldDB" id="A0A0E9TFI8"/>
<proteinExistence type="predicted"/>
<reference evidence="1" key="2">
    <citation type="journal article" date="2015" name="Fish Shellfish Immunol.">
        <title>Early steps in the European eel (Anguilla anguilla)-Vibrio vulnificus interaction in the gills: Role of the RtxA13 toxin.</title>
        <authorList>
            <person name="Callol A."/>
            <person name="Pajuelo D."/>
            <person name="Ebbesson L."/>
            <person name="Teles M."/>
            <person name="MacKenzie S."/>
            <person name="Amaro C."/>
        </authorList>
    </citation>
    <scope>NUCLEOTIDE SEQUENCE</scope>
</reference>
<accession>A0A0E9TFI8</accession>
<reference evidence="1" key="1">
    <citation type="submission" date="2014-11" db="EMBL/GenBank/DDBJ databases">
        <authorList>
            <person name="Amaro Gonzalez C."/>
        </authorList>
    </citation>
    <scope>NUCLEOTIDE SEQUENCE</scope>
</reference>
<organism evidence="1">
    <name type="scientific">Anguilla anguilla</name>
    <name type="common">European freshwater eel</name>
    <name type="synonym">Muraena anguilla</name>
    <dbReference type="NCBI Taxonomy" id="7936"/>
    <lineage>
        <taxon>Eukaryota</taxon>
        <taxon>Metazoa</taxon>
        <taxon>Chordata</taxon>
        <taxon>Craniata</taxon>
        <taxon>Vertebrata</taxon>
        <taxon>Euteleostomi</taxon>
        <taxon>Actinopterygii</taxon>
        <taxon>Neopterygii</taxon>
        <taxon>Teleostei</taxon>
        <taxon>Anguilliformes</taxon>
        <taxon>Anguillidae</taxon>
        <taxon>Anguilla</taxon>
    </lineage>
</organism>
<name>A0A0E9TFI8_ANGAN</name>
<protein>
    <submittedName>
        <fullName evidence="1">Uncharacterized protein</fullName>
    </submittedName>
</protein>